<dbReference type="PROSITE" id="PS00941">
    <property type="entry name" value="CARBOXYLESTERASE_B_2"/>
    <property type="match status" value="1"/>
</dbReference>
<dbReference type="InterPro" id="IPR029058">
    <property type="entry name" value="AB_hydrolase_fold"/>
</dbReference>
<dbReference type="AlphaFoldDB" id="A0AA39GG91"/>
<sequence length="730" mass="80760">MSGNSHDLSLRQLYPARLADNHTLSMRPKMYKYGTNGFDSAKASQPPSPPVYKDQFSLTLFAAEPAPGSGAILIDANVDYSKAEELCNQLGESLWDTDELNSTNPLKFSLDYQVFLGNYKKDAEFWVGVQKEKDCKCRAMQANGSLHHAKCSERLPVLCSQSASVSNITWEDNSKPLQVTRDLGVARITGYRDFYTWRFRGIRYAPEPQRFEYSTTLRNMTGEISALEPGADCLQADAPDLQDDCLFLNVWTPSLPAMSNGSVVAPTKLKPVVFNIYGGSLMTGSGSNPALDMGNIASRGDVVAVSFNHRMGNLGLLVFNDGIHNGNIALNDQISALTWVKENIATFGGDPDRITISGESSGAISVRYLLSSPLAKGLYSGAYQQSDGNGGPAEPWGLWWSKKQSYEYFTKTVLREFGCDDADDEVECLRQVPGERLTSLDNLDGERGTARYPVVDNHYLTTPHFLLDGSGPRYARDIPLVTGSTRDEGGITAELAALPWDSMGLEDWKNILIQSADRLRVDLDPVFANLDVFGLTANSTGDDLFKATAKIVGNSMFICLDRAKAYSASKNKVVEKVYSFTVNRTYSLRGYTTKWCDAPITPQRPNGDPNMEYLKCHGGAQMPTFGTYKRLGYPDRDGFDVPFSRLLIDYFTSFVRTGDPNPDESYLKTRGYDSTVEQVRKIGKWRPVNPETPEEMILQWDGAMAPFADGKLCSILGQPLEYWEDIEGAA</sequence>
<protein>
    <recommendedName>
        <fullName evidence="3">Carboxylesterase type B domain-containing protein</fullName>
    </recommendedName>
</protein>
<gene>
    <name evidence="4" type="ORF">NLU13_6722</name>
</gene>
<comment type="caution">
    <text evidence="4">The sequence shown here is derived from an EMBL/GenBank/DDBJ whole genome shotgun (WGS) entry which is preliminary data.</text>
</comment>
<dbReference type="InterPro" id="IPR002018">
    <property type="entry name" value="CarbesteraseB"/>
</dbReference>
<organism evidence="4 5">
    <name type="scientific">Sarocladium strictum</name>
    <name type="common">Black bundle disease fungus</name>
    <name type="synonym">Acremonium strictum</name>
    <dbReference type="NCBI Taxonomy" id="5046"/>
    <lineage>
        <taxon>Eukaryota</taxon>
        <taxon>Fungi</taxon>
        <taxon>Dikarya</taxon>
        <taxon>Ascomycota</taxon>
        <taxon>Pezizomycotina</taxon>
        <taxon>Sordariomycetes</taxon>
        <taxon>Hypocreomycetidae</taxon>
        <taxon>Hypocreales</taxon>
        <taxon>Sarocladiaceae</taxon>
        <taxon>Sarocladium</taxon>
    </lineage>
</organism>
<dbReference type="GO" id="GO:0016787">
    <property type="term" value="F:hydrolase activity"/>
    <property type="evidence" value="ECO:0007669"/>
    <property type="project" value="UniProtKB-KW"/>
</dbReference>
<dbReference type="Pfam" id="PF00135">
    <property type="entry name" value="COesterase"/>
    <property type="match status" value="1"/>
</dbReference>
<comment type="similarity">
    <text evidence="1">Belongs to the type-B carboxylesterase/lipase family.</text>
</comment>
<proteinExistence type="inferred from homology"/>
<dbReference type="Gene3D" id="3.40.50.1820">
    <property type="entry name" value="alpha/beta hydrolase"/>
    <property type="match status" value="1"/>
</dbReference>
<name>A0AA39GG91_SARSR</name>
<dbReference type="EMBL" id="JAPDFR010000006">
    <property type="protein sequence ID" value="KAK0385542.1"/>
    <property type="molecule type" value="Genomic_DNA"/>
</dbReference>
<evidence type="ECO:0000313" key="4">
    <source>
        <dbReference type="EMBL" id="KAK0385542.1"/>
    </source>
</evidence>
<dbReference type="InterPro" id="IPR019819">
    <property type="entry name" value="Carboxylesterase_B_CS"/>
</dbReference>
<dbReference type="InterPro" id="IPR019826">
    <property type="entry name" value="Carboxylesterase_B_AS"/>
</dbReference>
<dbReference type="PROSITE" id="PS00122">
    <property type="entry name" value="CARBOXYLESTERASE_B_1"/>
    <property type="match status" value="1"/>
</dbReference>
<reference evidence="4" key="1">
    <citation type="submission" date="2022-10" db="EMBL/GenBank/DDBJ databases">
        <title>Determination and structural analysis of whole genome sequence of Sarocladium strictum F4-1.</title>
        <authorList>
            <person name="Hu L."/>
            <person name="Jiang Y."/>
        </authorList>
    </citation>
    <scope>NUCLEOTIDE SEQUENCE</scope>
    <source>
        <strain evidence="4">F4-1</strain>
    </source>
</reference>
<keyword evidence="5" id="KW-1185">Reference proteome</keyword>
<keyword evidence="2" id="KW-0378">Hydrolase</keyword>
<dbReference type="PANTHER" id="PTHR11559">
    <property type="entry name" value="CARBOXYLESTERASE"/>
    <property type="match status" value="1"/>
</dbReference>
<evidence type="ECO:0000259" key="3">
    <source>
        <dbReference type="Pfam" id="PF00135"/>
    </source>
</evidence>
<accession>A0AA39GG91</accession>
<dbReference type="Proteomes" id="UP001175261">
    <property type="component" value="Unassembled WGS sequence"/>
</dbReference>
<evidence type="ECO:0000256" key="2">
    <source>
        <dbReference type="ARBA" id="ARBA00022801"/>
    </source>
</evidence>
<dbReference type="SUPFAM" id="SSF53474">
    <property type="entry name" value="alpha/beta-Hydrolases"/>
    <property type="match status" value="1"/>
</dbReference>
<evidence type="ECO:0000256" key="1">
    <source>
        <dbReference type="ARBA" id="ARBA00005964"/>
    </source>
</evidence>
<feature type="domain" description="Carboxylesterase type B" evidence="3">
    <location>
        <begin position="198"/>
        <end position="692"/>
    </location>
</feature>
<evidence type="ECO:0000313" key="5">
    <source>
        <dbReference type="Proteomes" id="UP001175261"/>
    </source>
</evidence>
<dbReference type="InterPro" id="IPR050309">
    <property type="entry name" value="Type-B_Carboxylest/Lipase"/>
</dbReference>